<dbReference type="OrthoDB" id="9787617at2"/>
<dbReference type="PANTHER" id="PTHR46401:SF2">
    <property type="entry name" value="GLYCOSYLTRANSFERASE WBBK-RELATED"/>
    <property type="match status" value="1"/>
</dbReference>
<dbReference type="KEGG" id="dgo:DGo_PA0251"/>
<keyword evidence="4" id="KW-0614">Plasmid</keyword>
<feature type="domain" description="Glycosyltransferase subfamily 4-like N-terminal" evidence="3">
    <location>
        <begin position="19"/>
        <end position="181"/>
    </location>
</feature>
<dbReference type="HOGENOM" id="CLU_009583_2_5_0"/>
<dbReference type="CDD" id="cd03801">
    <property type="entry name" value="GT4_PimA-like"/>
    <property type="match status" value="1"/>
</dbReference>
<evidence type="ECO:0000256" key="1">
    <source>
        <dbReference type="ARBA" id="ARBA00022679"/>
    </source>
</evidence>
<keyword evidence="1 4" id="KW-0808">Transferase</keyword>
<dbReference type="PATRIC" id="fig|745776.4.peg.3286"/>
<name>H8H085_DEIGI</name>
<protein>
    <submittedName>
        <fullName evidence="4">Glycosyl transferase group 1</fullName>
    </submittedName>
</protein>
<dbReference type="Pfam" id="PF00534">
    <property type="entry name" value="Glycos_transf_1"/>
    <property type="match status" value="1"/>
</dbReference>
<dbReference type="EMBL" id="CP002192">
    <property type="protein sequence ID" value="AFD27137.1"/>
    <property type="molecule type" value="Genomic_DNA"/>
</dbReference>
<evidence type="ECO:0000313" key="5">
    <source>
        <dbReference type="Proteomes" id="UP000007575"/>
    </source>
</evidence>
<evidence type="ECO:0000313" key="4">
    <source>
        <dbReference type="EMBL" id="AFD27137.1"/>
    </source>
</evidence>
<reference evidence="4 5" key="1">
    <citation type="journal article" date="2012" name="PLoS ONE">
        <title>Genome sequence and transcriptome analysis of the radioresistant bacterium Deinococcus gobiensis: insights into the extreme environmental adaptations.</title>
        <authorList>
            <person name="Yuan M."/>
            <person name="Chen M."/>
            <person name="Zhang W."/>
            <person name="Lu W."/>
            <person name="Wang J."/>
            <person name="Yang M."/>
            <person name="Zhao P."/>
            <person name="Tang R."/>
            <person name="Li X."/>
            <person name="Hao Y."/>
            <person name="Zhou Z."/>
            <person name="Zhan Y."/>
            <person name="Yu H."/>
            <person name="Teng C."/>
            <person name="Yan Y."/>
            <person name="Ping S."/>
            <person name="Wang Y."/>
            <person name="Lin M."/>
        </authorList>
    </citation>
    <scope>NUCLEOTIDE SEQUENCE [LARGE SCALE GENOMIC DNA]</scope>
    <source>
        <strain evidence="5">DSM 21396 / JCM 16679 / CGMCC 1.7299 / I-0</strain>
        <plasmid evidence="4">P1</plasmid>
    </source>
</reference>
<dbReference type="GO" id="GO:0009103">
    <property type="term" value="P:lipopolysaccharide biosynthetic process"/>
    <property type="evidence" value="ECO:0007669"/>
    <property type="project" value="TreeGrafter"/>
</dbReference>
<feature type="domain" description="Glycosyl transferase family 1" evidence="2">
    <location>
        <begin position="192"/>
        <end position="362"/>
    </location>
</feature>
<evidence type="ECO:0000259" key="3">
    <source>
        <dbReference type="Pfam" id="PF13439"/>
    </source>
</evidence>
<sequence>MRRIKIFQIGLVWFPEQGGGLDRFYYDLIRRLPENGFDVRGLVVGSDQVDIQTEGAIKSATDTSTPLLKKLISIYHFSRATFRSFAPDLLVSHFALHAFPILSLIGRRPLVVHFHGPWALEASVEGSKIYWVKIAKFIEKAVYSRAKRIIVLSKAFRKILHEEYNIPLDKIVIIPGAIETRKFTKNAISVSRDQARNELGWSLERPTILIVRRLANRMGLEDAIIAIENVRVRFPNVLLLIAGKGHLHSELSQIIIDRALENNVKLLGFIPDDKLALNYRAANFTLVPTISLEGFGLITVESLASGTPVLVTPVGGLPEVVEDLSADLVLPATGPDAIADGLTKILSGEQALPDEETCMEYADKNFSWVVASSRIAKIYREALE</sequence>
<dbReference type="PANTHER" id="PTHR46401">
    <property type="entry name" value="GLYCOSYLTRANSFERASE WBBK-RELATED"/>
    <property type="match status" value="1"/>
</dbReference>
<keyword evidence="5" id="KW-1185">Reference proteome</keyword>
<evidence type="ECO:0000259" key="2">
    <source>
        <dbReference type="Pfam" id="PF00534"/>
    </source>
</evidence>
<accession>H8H085</accession>
<dbReference type="InterPro" id="IPR001296">
    <property type="entry name" value="Glyco_trans_1"/>
</dbReference>
<gene>
    <name evidence="4" type="primary">bceK</name>
    <name evidence="4" type="ordered locus">DGo_PA0251</name>
</gene>
<dbReference type="SUPFAM" id="SSF53756">
    <property type="entry name" value="UDP-Glycosyltransferase/glycogen phosphorylase"/>
    <property type="match status" value="1"/>
</dbReference>
<dbReference type="Gene3D" id="3.40.50.2000">
    <property type="entry name" value="Glycogen Phosphorylase B"/>
    <property type="match status" value="2"/>
</dbReference>
<dbReference type="Pfam" id="PF13439">
    <property type="entry name" value="Glyco_transf_4"/>
    <property type="match status" value="1"/>
</dbReference>
<dbReference type="Proteomes" id="UP000007575">
    <property type="component" value="Plasmid P1"/>
</dbReference>
<organism evidence="4 5">
    <name type="scientific">Deinococcus gobiensis (strain DSM 21396 / JCM 16679 / CGMCC 1.7299 / I-0)</name>
    <dbReference type="NCBI Taxonomy" id="745776"/>
    <lineage>
        <taxon>Bacteria</taxon>
        <taxon>Thermotogati</taxon>
        <taxon>Deinococcota</taxon>
        <taxon>Deinococci</taxon>
        <taxon>Deinococcales</taxon>
        <taxon>Deinococcaceae</taxon>
        <taxon>Deinococcus</taxon>
    </lineage>
</organism>
<dbReference type="RefSeq" id="WP_014695655.1">
    <property type="nucleotide sequence ID" value="NC_017805.1"/>
</dbReference>
<dbReference type="AlphaFoldDB" id="H8H085"/>
<dbReference type="GO" id="GO:0016757">
    <property type="term" value="F:glycosyltransferase activity"/>
    <property type="evidence" value="ECO:0007669"/>
    <property type="project" value="InterPro"/>
</dbReference>
<proteinExistence type="predicted"/>
<dbReference type="InterPro" id="IPR028098">
    <property type="entry name" value="Glyco_trans_4-like_N"/>
</dbReference>
<geneLocation type="plasmid" evidence="4 5">
    <name>P1</name>
</geneLocation>